<keyword evidence="4" id="KW-0443">Lipid metabolism</keyword>
<dbReference type="AlphaFoldDB" id="A0A3A8NQU0"/>
<dbReference type="Pfam" id="PF23024">
    <property type="entry name" value="AMP-dom_DIP2-like"/>
    <property type="match status" value="1"/>
</dbReference>
<dbReference type="PANTHER" id="PTHR22754">
    <property type="entry name" value="DISCO-INTERACTING PROTEIN 2 DIP2 -RELATED"/>
    <property type="match status" value="1"/>
</dbReference>
<dbReference type="InterPro" id="IPR040097">
    <property type="entry name" value="FAAL/FAAC"/>
</dbReference>
<organism evidence="9 10">
    <name type="scientific">Corallococcus sicarius</name>
    <dbReference type="NCBI Taxonomy" id="2316726"/>
    <lineage>
        <taxon>Bacteria</taxon>
        <taxon>Pseudomonadati</taxon>
        <taxon>Myxococcota</taxon>
        <taxon>Myxococcia</taxon>
        <taxon>Myxococcales</taxon>
        <taxon>Cystobacterineae</taxon>
        <taxon>Myxococcaceae</taxon>
        <taxon>Corallococcus</taxon>
    </lineage>
</organism>
<dbReference type="FunFam" id="3.40.50.12780:FF:000013">
    <property type="entry name" value="Long-chain-fatty-acid--AMP ligase FadD32"/>
    <property type="match status" value="1"/>
</dbReference>
<keyword evidence="6" id="KW-1133">Transmembrane helix</keyword>
<evidence type="ECO:0000256" key="2">
    <source>
        <dbReference type="ARBA" id="ARBA00022598"/>
    </source>
</evidence>
<dbReference type="InterPro" id="IPR020845">
    <property type="entry name" value="AMP-binding_CS"/>
</dbReference>
<dbReference type="GO" id="GO:0070566">
    <property type="term" value="F:adenylyltransferase activity"/>
    <property type="evidence" value="ECO:0007669"/>
    <property type="project" value="TreeGrafter"/>
</dbReference>
<dbReference type="PROSITE" id="PS00455">
    <property type="entry name" value="AMP_BINDING"/>
    <property type="match status" value="1"/>
</dbReference>
<feature type="transmembrane region" description="Helical" evidence="6">
    <location>
        <begin position="69"/>
        <end position="93"/>
    </location>
</feature>
<dbReference type="InterPro" id="IPR042099">
    <property type="entry name" value="ANL_N_sf"/>
</dbReference>
<name>A0A3A8NQU0_9BACT</name>
<evidence type="ECO:0000256" key="5">
    <source>
        <dbReference type="SAM" id="MobiDB-lite"/>
    </source>
</evidence>
<dbReference type="Gene3D" id="3.40.50.12780">
    <property type="entry name" value="N-terminal domain of ligase-like"/>
    <property type="match status" value="1"/>
</dbReference>
<feature type="domain" description="AMP-binding enzyme C-terminal" evidence="8">
    <location>
        <begin position="455"/>
        <end position="569"/>
    </location>
</feature>
<evidence type="ECO:0000256" key="4">
    <source>
        <dbReference type="ARBA" id="ARBA00023098"/>
    </source>
</evidence>
<evidence type="ECO:0000259" key="8">
    <source>
        <dbReference type="Pfam" id="PF23024"/>
    </source>
</evidence>
<dbReference type="EMBL" id="RAWG01000099">
    <property type="protein sequence ID" value="RKH41824.1"/>
    <property type="molecule type" value="Genomic_DNA"/>
</dbReference>
<evidence type="ECO:0000256" key="1">
    <source>
        <dbReference type="ARBA" id="ARBA00006432"/>
    </source>
</evidence>
<dbReference type="InterPro" id="IPR045851">
    <property type="entry name" value="AMP-bd_C_sf"/>
</dbReference>
<comment type="caution">
    <text evidence="9">The sequence shown here is derived from an EMBL/GenBank/DDBJ whole genome shotgun (WGS) entry which is preliminary data.</text>
</comment>
<dbReference type="Proteomes" id="UP000273405">
    <property type="component" value="Unassembled WGS sequence"/>
</dbReference>
<dbReference type="GO" id="GO:0006633">
    <property type="term" value="P:fatty acid biosynthetic process"/>
    <property type="evidence" value="ECO:0007669"/>
    <property type="project" value="TreeGrafter"/>
</dbReference>
<evidence type="ECO:0000259" key="7">
    <source>
        <dbReference type="Pfam" id="PF00501"/>
    </source>
</evidence>
<dbReference type="RefSeq" id="WP_120626369.1">
    <property type="nucleotide sequence ID" value="NZ_RAWG01000099.1"/>
</dbReference>
<dbReference type="GO" id="GO:0016874">
    <property type="term" value="F:ligase activity"/>
    <property type="evidence" value="ECO:0007669"/>
    <property type="project" value="UniProtKB-KW"/>
</dbReference>
<dbReference type="GO" id="GO:0071766">
    <property type="term" value="P:Actinobacterium-type cell wall biogenesis"/>
    <property type="evidence" value="ECO:0007669"/>
    <property type="project" value="UniProtKB-ARBA"/>
</dbReference>
<feature type="domain" description="AMP-dependent synthetase/ligase" evidence="7">
    <location>
        <begin position="14"/>
        <end position="412"/>
    </location>
</feature>
<keyword evidence="6" id="KW-0472">Membrane</keyword>
<dbReference type="InterPro" id="IPR000873">
    <property type="entry name" value="AMP-dep_synth/lig_dom"/>
</dbReference>
<feature type="region of interest" description="Disordered" evidence="5">
    <location>
        <begin position="582"/>
        <end position="605"/>
    </location>
</feature>
<dbReference type="Pfam" id="PF00501">
    <property type="entry name" value="AMP-binding"/>
    <property type="match status" value="1"/>
</dbReference>
<accession>A0A3A8NQU0</accession>
<proteinExistence type="inferred from homology"/>
<gene>
    <name evidence="9" type="ORF">D7X12_17290</name>
</gene>
<evidence type="ECO:0000313" key="9">
    <source>
        <dbReference type="EMBL" id="RKH41824.1"/>
    </source>
</evidence>
<dbReference type="InterPro" id="IPR025110">
    <property type="entry name" value="AMP-bd_C"/>
</dbReference>
<evidence type="ECO:0000256" key="6">
    <source>
        <dbReference type="SAM" id="Phobius"/>
    </source>
</evidence>
<dbReference type="PANTHER" id="PTHR22754:SF32">
    <property type="entry name" value="DISCO-INTERACTING PROTEIN 2"/>
    <property type="match status" value="1"/>
</dbReference>
<protein>
    <submittedName>
        <fullName evidence="9">Fatty acyl-AMP ligase</fullName>
    </submittedName>
</protein>
<evidence type="ECO:0000256" key="3">
    <source>
        <dbReference type="ARBA" id="ARBA00022832"/>
    </source>
</evidence>
<dbReference type="SUPFAM" id="SSF56801">
    <property type="entry name" value="Acetyl-CoA synthetase-like"/>
    <property type="match status" value="1"/>
</dbReference>
<comment type="similarity">
    <text evidence="1">Belongs to the ATP-dependent AMP-binding enzyme family.</text>
</comment>
<sequence>MSAFEHAPNITELLREHARTRPDQEAVTLVRDLDRADGSTTLTYQRLDTEARRLGAWLQERFPAGERILLLYPVGVDFVAGFFACLYAGMIAVPAPLPGQYPHQRRRVQAIARDAGVRAVFTDSTHVAAVTEWAGAEGLEAVEVLATDVAGAGDPEAWRMPPTPRDTLLLLQYTSGSTGEPKGVMVSHHNLLHNVASFQRALGFTDRTRFGGWIPLYHDMGLMAQLLPALFLGSACVLMTPNAFVMRPHLWLRMIDKHDIGYSAAPNFAFELCRRRVSDAQLAGLDLSRWEFAANGSEPVQASTLRAFAQRFAPAGFQESALCPCYGMAEATVFVSGRAHRAPVVRRVAAELLERHEYRPATDGQQARELVSCGIPEGYDVRVVDPTTREPLPPNSIGEIWLRGDSVSRGYWNNPVATAANFGAVTSDGDAGYLRTGDLGLVHEGEVYVTGRLKEMLIAHGRNLYPQDIEHEVRAQHPELATRFGAVFTVSPPDEEESVVVTHEVKGRFDTEAFHQLAARIKVSVSREFGIRVGGVVLLKPGSVQRTTSGKIQRAAMRRLFLANALPALHEELDAQVAQARQAQSGELPPGLAAMRGPGEEEFVG</sequence>
<dbReference type="Gene3D" id="3.30.300.30">
    <property type="match status" value="1"/>
</dbReference>
<keyword evidence="10" id="KW-1185">Reference proteome</keyword>
<reference evidence="10" key="1">
    <citation type="submission" date="2018-09" db="EMBL/GenBank/DDBJ databases">
        <authorList>
            <person name="Livingstone P.G."/>
            <person name="Whitworth D.E."/>
        </authorList>
    </citation>
    <scope>NUCLEOTIDE SEQUENCE [LARGE SCALE GENOMIC DNA]</scope>
    <source>
        <strain evidence="10">CA040B</strain>
    </source>
</reference>
<dbReference type="GO" id="GO:0005886">
    <property type="term" value="C:plasma membrane"/>
    <property type="evidence" value="ECO:0007669"/>
    <property type="project" value="TreeGrafter"/>
</dbReference>
<dbReference type="CDD" id="cd05931">
    <property type="entry name" value="FAAL"/>
    <property type="match status" value="1"/>
</dbReference>
<keyword evidence="3" id="KW-0276">Fatty acid metabolism</keyword>
<keyword evidence="2 9" id="KW-0436">Ligase</keyword>
<evidence type="ECO:0000313" key="10">
    <source>
        <dbReference type="Proteomes" id="UP000273405"/>
    </source>
</evidence>
<dbReference type="OrthoDB" id="6297021at2"/>
<keyword evidence="6" id="KW-0812">Transmembrane</keyword>